<dbReference type="Pfam" id="PF08867">
    <property type="entry name" value="FRG"/>
    <property type="match status" value="1"/>
</dbReference>
<name>A0ABS6ACW6_9GAMM</name>
<dbReference type="RefSeq" id="WP_216009676.1">
    <property type="nucleotide sequence ID" value="NZ_JAHKPV010000021.1"/>
</dbReference>
<dbReference type="EMBL" id="JAHKPV010000021">
    <property type="protein sequence ID" value="MBU2875939.1"/>
    <property type="molecule type" value="Genomic_DNA"/>
</dbReference>
<comment type="caution">
    <text evidence="2">The sequence shown here is derived from an EMBL/GenBank/DDBJ whole genome shotgun (WGS) entry which is preliminary data.</text>
</comment>
<dbReference type="SMART" id="SM00901">
    <property type="entry name" value="FRG"/>
    <property type="match status" value="1"/>
</dbReference>
<gene>
    <name evidence="2" type="ORF">KO508_18225</name>
</gene>
<evidence type="ECO:0000313" key="2">
    <source>
        <dbReference type="EMBL" id="MBU2875939.1"/>
    </source>
</evidence>
<keyword evidence="3" id="KW-1185">Reference proteome</keyword>
<dbReference type="Proteomes" id="UP000753376">
    <property type="component" value="Unassembled WGS sequence"/>
</dbReference>
<dbReference type="InterPro" id="IPR014966">
    <property type="entry name" value="FRG-dom"/>
</dbReference>
<evidence type="ECO:0000313" key="3">
    <source>
        <dbReference type="Proteomes" id="UP000753376"/>
    </source>
</evidence>
<feature type="domain" description="FRG" evidence="1">
    <location>
        <begin position="38"/>
        <end position="194"/>
    </location>
</feature>
<organism evidence="2 3">
    <name type="scientific">Marinobacter salexigens</name>
    <dbReference type="NCBI Taxonomy" id="1925763"/>
    <lineage>
        <taxon>Bacteria</taxon>
        <taxon>Pseudomonadati</taxon>
        <taxon>Pseudomonadota</taxon>
        <taxon>Gammaproteobacteria</taxon>
        <taxon>Pseudomonadales</taxon>
        <taxon>Marinobacteraceae</taxon>
        <taxon>Marinobacter</taxon>
    </lineage>
</organism>
<protein>
    <submittedName>
        <fullName evidence="2">FRG domain-containing protein</fullName>
    </submittedName>
</protein>
<reference evidence="2 3" key="1">
    <citation type="submission" date="2021-05" db="EMBL/GenBank/DDBJ databases">
        <title>Draft genomes of bacteria isolated from model marine particles.</title>
        <authorList>
            <person name="Datta M.S."/>
            <person name="Schwartzman J.A."/>
            <person name="Enke T.N."/>
            <person name="Saavedra J."/>
            <person name="Cermak N."/>
            <person name="Cordero O.X."/>
        </authorList>
    </citation>
    <scope>NUCLEOTIDE SEQUENCE [LARGE SCALE GENOMIC DNA]</scope>
    <source>
        <strain evidence="2 3">D2M19</strain>
    </source>
</reference>
<evidence type="ECO:0000259" key="1">
    <source>
        <dbReference type="SMART" id="SM00901"/>
    </source>
</evidence>
<sequence length="312" mass="35857">MSYEYEDINIDSARCFFDLILEENIFSPRSTFDVVERDFSRYIFRGQSDISWELKPLAHRAHVDFSKFTPQPPGPLRENVHEYLALHVHAEFSVIRYFLEAADSVGIPTPLDYDSLKVHDYIFEKYNDGDLSWVGDDFPNRRYYPSMAMAQHYGAPTRLLDWTQSPLIAAFFAAEKASSIANERKSSDTISIICLSRHLIDKIDDIEYVPAPRAGNSFLCAQKGCFTLIKTANSYFEKNFKWPDLESVISNSGVSKSLAKPPFLRINIPSSEADELLRLLYRFGISKLTLMPSLQNASDDFNYKRNLWGKVR</sequence>
<accession>A0ABS6ACW6</accession>
<proteinExistence type="predicted"/>